<keyword evidence="8" id="KW-0133">Cell shape</keyword>
<dbReference type="AlphaFoldDB" id="A0A7C4TFH7"/>
<evidence type="ECO:0000259" key="14">
    <source>
        <dbReference type="Pfam" id="PF00905"/>
    </source>
</evidence>
<keyword evidence="4" id="KW-0997">Cell inner membrane</keyword>
<dbReference type="Pfam" id="PF03717">
    <property type="entry name" value="PBP_dimer"/>
    <property type="match status" value="1"/>
</dbReference>
<dbReference type="Gene3D" id="3.30.1390.30">
    <property type="entry name" value="Penicillin-binding protein 2a, domain 3"/>
    <property type="match status" value="1"/>
</dbReference>
<evidence type="ECO:0000256" key="12">
    <source>
        <dbReference type="ARBA" id="ARBA00023316"/>
    </source>
</evidence>
<name>A0A7C4TFH7_UNCW3</name>
<keyword evidence="10 13" id="KW-1133">Transmembrane helix</keyword>
<proteinExistence type="predicted"/>
<dbReference type="GO" id="GO:0006508">
    <property type="term" value="P:proteolysis"/>
    <property type="evidence" value="ECO:0007669"/>
    <property type="project" value="UniProtKB-KW"/>
</dbReference>
<evidence type="ECO:0000256" key="1">
    <source>
        <dbReference type="ARBA" id="ARBA00004167"/>
    </source>
</evidence>
<dbReference type="GO" id="GO:0005886">
    <property type="term" value="C:plasma membrane"/>
    <property type="evidence" value="ECO:0007669"/>
    <property type="project" value="UniProtKB-SubCell"/>
</dbReference>
<dbReference type="InterPro" id="IPR036138">
    <property type="entry name" value="PBP_dimer_sf"/>
</dbReference>
<evidence type="ECO:0000256" key="9">
    <source>
        <dbReference type="ARBA" id="ARBA00022984"/>
    </source>
</evidence>
<gene>
    <name evidence="16" type="primary">mrdA</name>
    <name evidence="16" type="ORF">ENV60_09285</name>
</gene>
<accession>A0A7C4TFH7</accession>
<keyword evidence="6 13" id="KW-0812">Transmembrane</keyword>
<dbReference type="Pfam" id="PF00905">
    <property type="entry name" value="Transpeptidase"/>
    <property type="match status" value="1"/>
</dbReference>
<evidence type="ECO:0000256" key="8">
    <source>
        <dbReference type="ARBA" id="ARBA00022960"/>
    </source>
</evidence>
<feature type="domain" description="Penicillin-binding protein dimerisation" evidence="15">
    <location>
        <begin position="51"/>
        <end position="215"/>
    </location>
</feature>
<evidence type="ECO:0000256" key="13">
    <source>
        <dbReference type="SAM" id="Phobius"/>
    </source>
</evidence>
<evidence type="ECO:0000256" key="4">
    <source>
        <dbReference type="ARBA" id="ARBA00022519"/>
    </source>
</evidence>
<keyword evidence="12" id="KW-0961">Cell wall biogenesis/degradation</keyword>
<dbReference type="GO" id="GO:0071972">
    <property type="term" value="F:peptidoglycan L,D-transpeptidase activity"/>
    <property type="evidence" value="ECO:0007669"/>
    <property type="project" value="TreeGrafter"/>
</dbReference>
<dbReference type="SUPFAM" id="SSF56601">
    <property type="entry name" value="beta-lactamase/transpeptidase-like"/>
    <property type="match status" value="1"/>
</dbReference>
<sequence>MEQELKRYRVFEAGLILAFSLIIIFSFKLQIFEGKKYYRLAEENRIKKKYIMAPRGKIFDRNGKEIANTRPGFYASIIPALIDSFTIEKLAQILNIDKSRIIAKINLEKNPYVSLKIAHDITIAQLSLLEESIEELRGIEVGVEPLRNYPYNELFSHALGYVDEITKEEIKNLPSYKTGDYIGRSGLEKVYESHLKGKDGIEYIEVDVRGKEVGRLSEYRPLPVEPGKDLWTTLDLELAESTAVFMKEYERGAAVAFNPQNGEVYLLFSKPVFDPNKFISGLSDSEWQALNNPKVAPLLNRATMSCYPIGSTIKPFIALAALDANLIKVEKTFSPCKGVYYLGKRPFRCWKIHGQLSLIDAIINSCDIYFYQLGRFIGIDIIAEYLNKFGFGKETGIDLIPENRGILPDRKWFENKYGKNWTEGHIFNLSIGQGDILATPLQLACAYSVFANDGKIAIPHLTKIDRKQKREILIDKKAVETIKKALSGVVARGTGVLARVLDIEICGKTGTAENPHGEDHSIFVGFAPAQNPEILVCVIVENAGHGGSIAAPIAGKIIKTFLLKNKLITVK</sequence>
<dbReference type="SUPFAM" id="SSF56519">
    <property type="entry name" value="Penicillin binding protein dimerisation domain"/>
    <property type="match status" value="1"/>
</dbReference>
<dbReference type="InterPro" id="IPR017790">
    <property type="entry name" value="Penicillin-binding_protein_2"/>
</dbReference>
<evidence type="ECO:0000256" key="11">
    <source>
        <dbReference type="ARBA" id="ARBA00023136"/>
    </source>
</evidence>
<dbReference type="GO" id="GO:0009002">
    <property type="term" value="F:serine-type D-Ala-D-Ala carboxypeptidase activity"/>
    <property type="evidence" value="ECO:0007669"/>
    <property type="project" value="InterPro"/>
</dbReference>
<dbReference type="PANTHER" id="PTHR30627:SF2">
    <property type="entry name" value="PEPTIDOGLYCAN D,D-TRANSPEPTIDASE MRDA"/>
    <property type="match status" value="1"/>
</dbReference>
<protein>
    <submittedName>
        <fullName evidence="16">Penicillin-binding protein 2</fullName>
    </submittedName>
</protein>
<dbReference type="Gene3D" id="3.40.710.10">
    <property type="entry name" value="DD-peptidase/beta-lactamase superfamily"/>
    <property type="match status" value="1"/>
</dbReference>
<evidence type="ECO:0000313" key="16">
    <source>
        <dbReference type="EMBL" id="HGV98470.1"/>
    </source>
</evidence>
<dbReference type="GO" id="GO:0008658">
    <property type="term" value="F:penicillin binding"/>
    <property type="evidence" value="ECO:0007669"/>
    <property type="project" value="InterPro"/>
</dbReference>
<dbReference type="GO" id="GO:0008360">
    <property type="term" value="P:regulation of cell shape"/>
    <property type="evidence" value="ECO:0007669"/>
    <property type="project" value="UniProtKB-KW"/>
</dbReference>
<feature type="domain" description="Penicillin-binding protein transpeptidase" evidence="14">
    <location>
        <begin position="252"/>
        <end position="559"/>
    </location>
</feature>
<comment type="subcellular location">
    <subcellularLocation>
        <location evidence="2">Cell membrane</location>
    </subcellularLocation>
    <subcellularLocation>
        <location evidence="1">Membrane</location>
        <topology evidence="1">Single-pass membrane protein</topology>
    </subcellularLocation>
</comment>
<dbReference type="Gene3D" id="3.90.1310.10">
    <property type="entry name" value="Penicillin-binding protein 2a (Domain 2)"/>
    <property type="match status" value="1"/>
</dbReference>
<organism evidence="16">
    <name type="scientific">candidate division WOR-3 bacterium</name>
    <dbReference type="NCBI Taxonomy" id="2052148"/>
    <lineage>
        <taxon>Bacteria</taxon>
        <taxon>Bacteria division WOR-3</taxon>
    </lineage>
</organism>
<evidence type="ECO:0000256" key="7">
    <source>
        <dbReference type="ARBA" id="ARBA00022801"/>
    </source>
</evidence>
<evidence type="ECO:0000256" key="5">
    <source>
        <dbReference type="ARBA" id="ARBA00022670"/>
    </source>
</evidence>
<dbReference type="InterPro" id="IPR001460">
    <property type="entry name" value="PCN-bd_Tpept"/>
</dbReference>
<evidence type="ECO:0000256" key="3">
    <source>
        <dbReference type="ARBA" id="ARBA00022475"/>
    </source>
</evidence>
<comment type="caution">
    <text evidence="16">The sequence shown here is derived from an EMBL/GenBank/DDBJ whole genome shotgun (WGS) entry which is preliminary data.</text>
</comment>
<reference evidence="16" key="1">
    <citation type="journal article" date="2020" name="mSystems">
        <title>Genome- and Community-Level Interaction Insights into Carbon Utilization and Element Cycling Functions of Hydrothermarchaeota in Hydrothermal Sediment.</title>
        <authorList>
            <person name="Zhou Z."/>
            <person name="Liu Y."/>
            <person name="Xu W."/>
            <person name="Pan J."/>
            <person name="Luo Z.H."/>
            <person name="Li M."/>
        </authorList>
    </citation>
    <scope>NUCLEOTIDE SEQUENCE [LARGE SCALE GENOMIC DNA]</scope>
    <source>
        <strain evidence="16">SpSt-774</strain>
    </source>
</reference>
<dbReference type="PANTHER" id="PTHR30627">
    <property type="entry name" value="PEPTIDOGLYCAN D,D-TRANSPEPTIDASE"/>
    <property type="match status" value="1"/>
</dbReference>
<keyword evidence="5" id="KW-0645">Protease</keyword>
<dbReference type="GO" id="GO:0009252">
    <property type="term" value="P:peptidoglycan biosynthetic process"/>
    <property type="evidence" value="ECO:0007669"/>
    <property type="project" value="UniProtKB-KW"/>
</dbReference>
<dbReference type="InterPro" id="IPR005311">
    <property type="entry name" value="PBP_dimer"/>
</dbReference>
<feature type="transmembrane region" description="Helical" evidence="13">
    <location>
        <begin position="12"/>
        <end position="32"/>
    </location>
</feature>
<evidence type="ECO:0000256" key="2">
    <source>
        <dbReference type="ARBA" id="ARBA00004236"/>
    </source>
</evidence>
<dbReference type="InterPro" id="IPR012338">
    <property type="entry name" value="Beta-lactam/transpept-like"/>
</dbReference>
<dbReference type="EMBL" id="DTGZ01000175">
    <property type="protein sequence ID" value="HGV98470.1"/>
    <property type="molecule type" value="Genomic_DNA"/>
</dbReference>
<evidence type="ECO:0000256" key="6">
    <source>
        <dbReference type="ARBA" id="ARBA00022692"/>
    </source>
</evidence>
<keyword evidence="7" id="KW-0378">Hydrolase</keyword>
<dbReference type="GO" id="GO:0071555">
    <property type="term" value="P:cell wall organization"/>
    <property type="evidence" value="ECO:0007669"/>
    <property type="project" value="UniProtKB-KW"/>
</dbReference>
<dbReference type="NCBIfam" id="TIGR03423">
    <property type="entry name" value="pbp2_mrdA"/>
    <property type="match status" value="1"/>
</dbReference>
<evidence type="ECO:0000259" key="15">
    <source>
        <dbReference type="Pfam" id="PF03717"/>
    </source>
</evidence>
<keyword evidence="3" id="KW-1003">Cell membrane</keyword>
<evidence type="ECO:0000256" key="10">
    <source>
        <dbReference type="ARBA" id="ARBA00022989"/>
    </source>
</evidence>
<keyword evidence="11 13" id="KW-0472">Membrane</keyword>
<dbReference type="InterPro" id="IPR050515">
    <property type="entry name" value="Beta-lactam/transpept"/>
</dbReference>
<keyword evidence="9" id="KW-0573">Peptidoglycan synthesis</keyword>